<keyword evidence="1 2" id="KW-0728">SH3 domain</keyword>
<evidence type="ECO:0000256" key="3">
    <source>
        <dbReference type="SAM" id="MobiDB-lite"/>
    </source>
</evidence>
<dbReference type="InterPro" id="IPR042772">
    <property type="entry name" value="SH3TC1/SH3TC2"/>
</dbReference>
<dbReference type="KEGG" id="bfo:118414974"/>
<reference evidence="6" key="2">
    <citation type="submission" date="2025-08" db="UniProtKB">
        <authorList>
            <consortium name="RefSeq"/>
        </authorList>
    </citation>
    <scope>IDENTIFICATION</scope>
    <source>
        <strain evidence="6">S238N-H82</strain>
        <tissue evidence="6">Testes</tissue>
    </source>
</reference>
<dbReference type="GeneID" id="118414974"/>
<organism evidence="5 6">
    <name type="scientific">Branchiostoma floridae</name>
    <name type="common">Florida lancelet</name>
    <name type="synonym">Amphioxus</name>
    <dbReference type="NCBI Taxonomy" id="7739"/>
    <lineage>
        <taxon>Eukaryota</taxon>
        <taxon>Metazoa</taxon>
        <taxon>Chordata</taxon>
        <taxon>Cephalochordata</taxon>
        <taxon>Leptocardii</taxon>
        <taxon>Amphioxiformes</taxon>
        <taxon>Branchiostomatidae</taxon>
        <taxon>Branchiostoma</taxon>
    </lineage>
</organism>
<evidence type="ECO:0000259" key="4">
    <source>
        <dbReference type="PROSITE" id="PS50002"/>
    </source>
</evidence>
<evidence type="ECO:0000256" key="1">
    <source>
        <dbReference type="ARBA" id="ARBA00022443"/>
    </source>
</evidence>
<keyword evidence="5" id="KW-1185">Reference proteome</keyword>
<dbReference type="SUPFAM" id="SSF48452">
    <property type="entry name" value="TPR-like"/>
    <property type="match status" value="3"/>
</dbReference>
<dbReference type="Pfam" id="PF13181">
    <property type="entry name" value="TPR_8"/>
    <property type="match status" value="1"/>
</dbReference>
<dbReference type="Gene3D" id="2.30.30.40">
    <property type="entry name" value="SH3 Domains"/>
    <property type="match status" value="1"/>
</dbReference>
<sequence>MLPRRKSLPRSWDPRPLLSDLRRSLRSKMASSIIRRRRESNMAAQAATTDDIQDKRMRLRDNRPKSFHSGAHPGEALGLKPGQPLSVEDIQALKAALQGGRPATFHPGMLSRNKSAEDGKPTRVKEITAKLRPYLDSGEMPPVSVYKELKDRLLNEDVMKRLAEVFQLISVLLVKTDANTTSLRLRFSTLDNAHALWTHSALGLLEPLIETVLTSPMRSSVGMEDLRMRVDVEEEDYLPVFETLSEGDYFVRVKDSKGGPNPQEDIQTRQGEVLRVVEADDVAQLKVESLGGERTGSILRDNVAHVGPFQDDMLKRCTENRKDPESVPVISEANLQGMVPGTYVVEEDFEAKAGDEISVPSGTRVVVAMEDRPGPLVDWCLVRCPDESKQGFLPRSCLKLEEADTVDPTSPAMEKTDPFGSLASGNNGDTHSIGAVSRAVLDWYRQKHYDSGLKSCADAAVASLKALTSRETTRSDSRRSSLGDLAASQENKDGGEMRPGATAILTPAANAGHSQTSAAGSPVQEENEERALEENGHPTTSEGDKENVHYLRSILKSAEENEDLKAVSDNLHKLLHVLIREDGEESLAESAQCATKLQEVAVKLEDATTQVAAEIFLAQISRQKGDFAKARDHFHTATTYQFETKGMDKGLLARLYCEMGSLCAEIGDWNGRNVSLEKALSLLNHIVPGKSDDMLHDNTKTVIHLYEYYLFKAILANDSKTENKMCRQLFHLYGQANTLRWSTMCAERALLINKAEERPTLGDFYNLHTLYTHEGKWCSASMCLKKVLEYETTNPSLYLKLADLCIKIGASSTRKDADRKVVPSETRKYFQRILDLTAGSENRSLQFEAHTGLFAVNGGKNDIAAAVHHLEEAMSLSQELGMVTERLELLTVAGSFYQERCHEGKVATSKLEEALSLANQTKSELGGGIVCSKLGLVLQWQGYYKQAEGYLKRALLLSLRTNNKVNELISYANIANLYKDWKNFYIAEKCLRKALLIDVTAEDEKLAFNCYADIYAALGNIYLFHLDDKLAAKCYYEMALAVALWNSDKRGQMHLANFLGNCQGDLNDGQEDQAPKYFQFALPLAVELRERSVEGILRARLGEMHLKAGNHQAALSHTKDSLGIFIDLDDKKNEARTWKATGDIYSSMESYELADMYYQKANIIATDIGDLEEQWTVCQALGNLYAYSMDEHGRAVNFFQQTVLPLAEKSGDTNKEILAHNWLTHLLHKVNRYDDAITHAQRAWRLSADVSDPLSERVACLRLARLHLCQEQYELAEHYFLQALSLTHGVFVEDVGCRYYLNLYSTLADITLNHMKDARDAATYYEIALGLAMHGDFKKKEMYVLTQLAKIYHTQLNDKELSLEFYRRARVLATELRQSSGSM</sequence>
<dbReference type="PROSITE" id="PS50002">
    <property type="entry name" value="SH3"/>
    <property type="match status" value="1"/>
</dbReference>
<dbReference type="InterPro" id="IPR019734">
    <property type="entry name" value="TPR_rpt"/>
</dbReference>
<evidence type="ECO:0000313" key="5">
    <source>
        <dbReference type="Proteomes" id="UP000001554"/>
    </source>
</evidence>
<dbReference type="PANTHER" id="PTHR22647">
    <property type="entry name" value="SH3 DOMAIN AND TETRATRICOPEPTIDE REPEATS CONTAINING PROTEIN"/>
    <property type="match status" value="1"/>
</dbReference>
<accession>A0A9J7L3H1</accession>
<feature type="region of interest" description="Disordered" evidence="3">
    <location>
        <begin position="63"/>
        <end position="82"/>
    </location>
</feature>
<reference evidence="5" key="1">
    <citation type="journal article" date="2020" name="Nat. Ecol. Evol.">
        <title>Deeply conserved synteny resolves early events in vertebrate evolution.</title>
        <authorList>
            <person name="Simakov O."/>
            <person name="Marletaz F."/>
            <person name="Yue J.X."/>
            <person name="O'Connell B."/>
            <person name="Jenkins J."/>
            <person name="Brandt A."/>
            <person name="Calef R."/>
            <person name="Tung C.H."/>
            <person name="Huang T.K."/>
            <person name="Schmutz J."/>
            <person name="Satoh N."/>
            <person name="Yu J.K."/>
            <person name="Putnam N.H."/>
            <person name="Green R.E."/>
            <person name="Rokhsar D.S."/>
        </authorList>
    </citation>
    <scope>NUCLEOTIDE SEQUENCE [LARGE SCALE GENOMIC DNA]</scope>
    <source>
        <strain evidence="5">S238N-H82</strain>
    </source>
</reference>
<dbReference type="Gene3D" id="1.25.40.10">
    <property type="entry name" value="Tetratricopeptide repeat domain"/>
    <property type="match status" value="4"/>
</dbReference>
<feature type="domain" description="SH3" evidence="4">
    <location>
        <begin position="338"/>
        <end position="403"/>
    </location>
</feature>
<feature type="compositionally biased region" description="Basic and acidic residues" evidence="3">
    <location>
        <begin position="529"/>
        <end position="545"/>
    </location>
</feature>
<proteinExistence type="predicted"/>
<protein>
    <submittedName>
        <fullName evidence="6">SH3 domain and tetratricopeptide repeat-containing protein 1-like isoform X1</fullName>
    </submittedName>
</protein>
<dbReference type="Proteomes" id="UP000001554">
    <property type="component" value="Chromosome 4"/>
</dbReference>
<dbReference type="SMART" id="SM00028">
    <property type="entry name" value="TPR"/>
    <property type="match status" value="10"/>
</dbReference>
<dbReference type="InterPro" id="IPR011990">
    <property type="entry name" value="TPR-like_helical_dom_sf"/>
</dbReference>
<dbReference type="PANTHER" id="PTHR22647:SF4">
    <property type="entry name" value="SH3 DOMAIN AND TETRATRICOPEPTIDE REPEAT-CONTAINING PROTEIN 1-LIKE ISOFORM X1"/>
    <property type="match status" value="1"/>
</dbReference>
<feature type="region of interest" description="Disordered" evidence="3">
    <location>
        <begin position="405"/>
        <end position="430"/>
    </location>
</feature>
<name>A0A9J7L3H1_BRAFL</name>
<dbReference type="SUPFAM" id="SSF50044">
    <property type="entry name" value="SH3-domain"/>
    <property type="match status" value="1"/>
</dbReference>
<dbReference type="InterPro" id="IPR001452">
    <property type="entry name" value="SH3_domain"/>
</dbReference>
<dbReference type="SMART" id="SM00326">
    <property type="entry name" value="SH3"/>
    <property type="match status" value="1"/>
</dbReference>
<dbReference type="RefSeq" id="XP_035675228.1">
    <property type="nucleotide sequence ID" value="XM_035819335.1"/>
</dbReference>
<dbReference type="OrthoDB" id="9927874at2759"/>
<evidence type="ECO:0000256" key="2">
    <source>
        <dbReference type="PROSITE-ProRule" id="PRU00192"/>
    </source>
</evidence>
<feature type="region of interest" description="Disordered" evidence="3">
    <location>
        <begin position="467"/>
        <end position="545"/>
    </location>
</feature>
<feature type="region of interest" description="Disordered" evidence="3">
    <location>
        <begin position="101"/>
        <end position="121"/>
    </location>
</feature>
<feature type="compositionally biased region" description="Basic and acidic residues" evidence="3">
    <location>
        <begin position="471"/>
        <end position="481"/>
    </location>
</feature>
<evidence type="ECO:0000313" key="6">
    <source>
        <dbReference type="RefSeq" id="XP_035675228.1"/>
    </source>
</evidence>
<gene>
    <name evidence="6" type="primary">LOC118414974</name>
</gene>
<dbReference type="InterPro" id="IPR036028">
    <property type="entry name" value="SH3-like_dom_sf"/>
</dbReference>